<accession>A0ACC6Q1G7</accession>
<comment type="caution">
    <text evidence="1">The sequence shown here is derived from an EMBL/GenBank/DDBJ whole genome shotgun (WGS) entry which is preliminary data.</text>
</comment>
<keyword evidence="1" id="KW-0255">Endonuclease</keyword>
<reference evidence="1" key="1">
    <citation type="submission" date="2024-03" db="EMBL/GenBank/DDBJ databases">
        <title>Novel Streptomyces species of biotechnological and ecological value are a feature of Machair soil.</title>
        <authorList>
            <person name="Prole J.R."/>
            <person name="Goodfellow M."/>
            <person name="Allenby N."/>
            <person name="Ward A.C."/>
        </authorList>
    </citation>
    <scope>NUCLEOTIDE SEQUENCE</scope>
    <source>
        <strain evidence="1">MS2.AVA.5</strain>
    </source>
</reference>
<keyword evidence="1" id="KW-0378">Hydrolase</keyword>
<dbReference type="EMBL" id="JBBKAJ010000022">
    <property type="protein sequence ID" value="MEJ8637449.1"/>
    <property type="molecule type" value="Genomic_DNA"/>
</dbReference>
<keyword evidence="1" id="KW-0540">Nuclease</keyword>
<gene>
    <name evidence="1" type="ORF">WKI67_29195</name>
</gene>
<protein>
    <submittedName>
        <fullName evidence="1">Restriction endonuclease</fullName>
        <ecNumber evidence="1">3.1.21.-</ecNumber>
    </submittedName>
</protein>
<dbReference type="EC" id="3.1.21.-" evidence="1"/>
<proteinExistence type="predicted"/>
<dbReference type="Proteomes" id="UP001377168">
    <property type="component" value="Unassembled WGS sequence"/>
</dbReference>
<sequence length="309" mass="34837">MLDFTELSQNGEDLELLVREIAVSLGFKALWSGRGPDGGRDLILEEPGSSHLGAKVRRWLVSCKHTAHANQGKGRSVGIDDVGADGGIVDAVHQHQAHAYLLVCSTQPSSAVVGRLEAIERNRGIPTRIWDGVDLERLLDTTKGWAIAQRFMPKSAEGWKIISTSQPNQYIGLTRGYYIRIANRIGSFLYTGMMDACLDTMQATALPPGHELRPRAVYYDDNKASDMNWIVDYLHEGPKTREALLATSPPTLMQLQKDLTRRAEQSENHWGLSAYFNLRPQQVSRGHDHFDPDHYDFYERIPWIFNAYY</sequence>
<keyword evidence="2" id="KW-1185">Reference proteome</keyword>
<name>A0ACC6Q1G7_9ACTN</name>
<evidence type="ECO:0000313" key="1">
    <source>
        <dbReference type="EMBL" id="MEJ8637449.1"/>
    </source>
</evidence>
<evidence type="ECO:0000313" key="2">
    <source>
        <dbReference type="Proteomes" id="UP001377168"/>
    </source>
</evidence>
<organism evidence="1 2">
    <name type="scientific">Streptomyces achmelvichensis</name>
    <dbReference type="NCBI Taxonomy" id="3134111"/>
    <lineage>
        <taxon>Bacteria</taxon>
        <taxon>Bacillati</taxon>
        <taxon>Actinomycetota</taxon>
        <taxon>Actinomycetes</taxon>
        <taxon>Kitasatosporales</taxon>
        <taxon>Streptomycetaceae</taxon>
        <taxon>Streptomyces</taxon>
    </lineage>
</organism>